<protein>
    <submittedName>
        <fullName evidence="5">MerR family transcriptional regulator</fullName>
    </submittedName>
</protein>
<evidence type="ECO:0000313" key="7">
    <source>
        <dbReference type="Proteomes" id="UP000278422"/>
    </source>
</evidence>
<keyword evidence="1" id="KW-0238">DNA-binding</keyword>
<feature type="region of interest" description="Disordered" evidence="2">
    <location>
        <begin position="1"/>
        <end position="29"/>
    </location>
</feature>
<dbReference type="PANTHER" id="PTHR30204:SF89">
    <property type="entry name" value="HTH MERR-TYPE DOMAIN-CONTAINING PROTEIN"/>
    <property type="match status" value="1"/>
</dbReference>
<dbReference type="InterPro" id="IPR009061">
    <property type="entry name" value="DNA-bd_dom_put_sf"/>
</dbReference>
<dbReference type="SUPFAM" id="SSF46955">
    <property type="entry name" value="Putative DNA-binding domain"/>
    <property type="match status" value="1"/>
</dbReference>
<dbReference type="InterPro" id="IPR047057">
    <property type="entry name" value="MerR_fam"/>
</dbReference>
<comment type="caution">
    <text evidence="5">The sequence shown here is derived from an EMBL/GenBank/DDBJ whole genome shotgun (WGS) entry which is preliminary data.</text>
</comment>
<dbReference type="AlphaFoldDB" id="A0A3R8QM36"/>
<dbReference type="Proteomes" id="UP000276526">
    <property type="component" value="Unassembled WGS sequence"/>
</dbReference>
<accession>A0A3R8QM36</accession>
<evidence type="ECO:0000313" key="5">
    <source>
        <dbReference type="EMBL" id="RRQ04235.1"/>
    </source>
</evidence>
<gene>
    <name evidence="5" type="ORF">CXF42_04840</name>
    <name evidence="4" type="ORF">CXF48_10540</name>
</gene>
<evidence type="ECO:0000313" key="6">
    <source>
        <dbReference type="Proteomes" id="UP000276526"/>
    </source>
</evidence>
<dbReference type="OrthoDB" id="3191171at2"/>
<dbReference type="InterPro" id="IPR000551">
    <property type="entry name" value="MerR-type_HTH_dom"/>
</dbReference>
<dbReference type="PROSITE" id="PS50937">
    <property type="entry name" value="HTH_MERR_2"/>
    <property type="match status" value="1"/>
</dbReference>
<dbReference type="Pfam" id="PF13411">
    <property type="entry name" value="MerR_1"/>
    <property type="match status" value="1"/>
</dbReference>
<dbReference type="GO" id="GO:0003700">
    <property type="term" value="F:DNA-binding transcription factor activity"/>
    <property type="evidence" value="ECO:0007669"/>
    <property type="project" value="InterPro"/>
</dbReference>
<evidence type="ECO:0000259" key="3">
    <source>
        <dbReference type="PROSITE" id="PS50937"/>
    </source>
</evidence>
<evidence type="ECO:0000256" key="2">
    <source>
        <dbReference type="SAM" id="MobiDB-lite"/>
    </source>
</evidence>
<feature type="compositionally biased region" description="Polar residues" evidence="2">
    <location>
        <begin position="1"/>
        <end position="15"/>
    </location>
</feature>
<dbReference type="CDD" id="cd00592">
    <property type="entry name" value="HTH_MerR-like"/>
    <property type="match status" value="1"/>
</dbReference>
<organism evidence="5 7">
    <name type="scientific">Corynebacterium bovis</name>
    <dbReference type="NCBI Taxonomy" id="36808"/>
    <lineage>
        <taxon>Bacteria</taxon>
        <taxon>Bacillati</taxon>
        <taxon>Actinomycetota</taxon>
        <taxon>Actinomycetes</taxon>
        <taxon>Mycobacteriales</taxon>
        <taxon>Corynebacteriaceae</taxon>
        <taxon>Corynebacterium</taxon>
    </lineage>
</organism>
<dbReference type="Gene3D" id="1.10.1660.10">
    <property type="match status" value="1"/>
</dbReference>
<dbReference type="SMART" id="SM00422">
    <property type="entry name" value="HTH_MERR"/>
    <property type="match status" value="1"/>
</dbReference>
<name>A0A3R8QM36_9CORY</name>
<evidence type="ECO:0000313" key="4">
    <source>
        <dbReference type="EMBL" id="RRO85552.1"/>
    </source>
</evidence>
<reference evidence="6 7" key="1">
    <citation type="submission" date="2018-01" db="EMBL/GenBank/DDBJ databases">
        <title>Twenty Corynebacterium bovis Genomes.</title>
        <authorList>
            <person name="Gulvik C.A."/>
        </authorList>
    </citation>
    <scope>NUCLEOTIDE SEQUENCE [LARGE SCALE GENOMIC DNA]</scope>
    <source>
        <strain evidence="5 7">16-2004</strain>
        <strain evidence="4 6">F6900</strain>
    </source>
</reference>
<dbReference type="EMBL" id="PQNQ01000010">
    <property type="protein sequence ID" value="RRQ04235.1"/>
    <property type="molecule type" value="Genomic_DNA"/>
</dbReference>
<proteinExistence type="predicted"/>
<dbReference type="Proteomes" id="UP000278422">
    <property type="component" value="Unassembled WGS sequence"/>
</dbReference>
<dbReference type="PANTHER" id="PTHR30204">
    <property type="entry name" value="REDOX-CYCLING DRUG-SENSING TRANSCRIPTIONAL ACTIVATOR SOXR"/>
    <property type="match status" value="1"/>
</dbReference>
<sequence>MVSAQRNAAQQQNPTPRGARPGVASVTPTSSIGDVLKQLKPDFPDVTVSKIRFLEAEGLISPKRSQSGYRRFAPEDISRLRYILTHQRDNYLPLKVIREQLEAMDSGKVTPVTARRSVAGAVSAEQFRQSEVRRLTRADVCARAEVEDSFTAALVRMGMISPDSAGFFSVDDVDVVRIAHSLDEHGIDRRHLKSLVTMAQRHVDIVHRVSEPVAHGRDDNARQRSLELAREVSALVVSLHAAMVKGRL</sequence>
<dbReference type="GO" id="GO:0003677">
    <property type="term" value="F:DNA binding"/>
    <property type="evidence" value="ECO:0007669"/>
    <property type="project" value="UniProtKB-KW"/>
</dbReference>
<evidence type="ECO:0000256" key="1">
    <source>
        <dbReference type="ARBA" id="ARBA00023125"/>
    </source>
</evidence>
<feature type="domain" description="HTH merR-type" evidence="3">
    <location>
        <begin position="45"/>
        <end position="103"/>
    </location>
</feature>
<dbReference type="EMBL" id="PQNK01000022">
    <property type="protein sequence ID" value="RRO85552.1"/>
    <property type="molecule type" value="Genomic_DNA"/>
</dbReference>
<keyword evidence="7" id="KW-1185">Reference proteome</keyword>